<keyword evidence="1" id="KW-0812">Transmembrane</keyword>
<keyword evidence="3" id="KW-1185">Reference proteome</keyword>
<keyword evidence="1" id="KW-0472">Membrane</keyword>
<protein>
    <recommendedName>
        <fullName evidence="4">Band 7 domain-containing protein</fullName>
    </recommendedName>
</protein>
<evidence type="ECO:0000256" key="1">
    <source>
        <dbReference type="SAM" id="Phobius"/>
    </source>
</evidence>
<evidence type="ECO:0008006" key="4">
    <source>
        <dbReference type="Google" id="ProtNLM"/>
    </source>
</evidence>
<dbReference type="EMBL" id="JAGKQQ010000001">
    <property type="protein sequence ID" value="MBP3958859.1"/>
    <property type="molecule type" value="Genomic_DNA"/>
</dbReference>
<sequence length="323" mass="36220">MTPEPPSPAPPRKRRTRLIIALVLVLSGWAVALFALTRAPKSESEGPGATVVFHINRTPPVLFPGQAVTDPLEFESYRQAQAIAVRRRLTLNSALKSKDIAQLSVVSNESDPVAWLEDALRVSFDPSSEYMRVELDGEAADELVAVLNALTKAYLMEVEARDNRYRRERLKKLEDVNRGYRTEVDQHHKRIDTIATTLGSRDGTTLAIVDSFIKDDLRAAMRDLQTLQDQRAVLEADPKAVDSPEAKSVRAREHVAQARVDANKAQVSKSNEYRIELGRIQQSIRVTERLRQKIADEIEMIKINLDVPGRVTVSDPAFVRSPR</sequence>
<dbReference type="RefSeq" id="WP_210659229.1">
    <property type="nucleotide sequence ID" value="NZ_JAGKQQ010000001.1"/>
</dbReference>
<dbReference type="Proteomes" id="UP000676565">
    <property type="component" value="Unassembled WGS sequence"/>
</dbReference>
<organism evidence="2 3">
    <name type="scientific">Gemmata palustris</name>
    <dbReference type="NCBI Taxonomy" id="2822762"/>
    <lineage>
        <taxon>Bacteria</taxon>
        <taxon>Pseudomonadati</taxon>
        <taxon>Planctomycetota</taxon>
        <taxon>Planctomycetia</taxon>
        <taxon>Gemmatales</taxon>
        <taxon>Gemmataceae</taxon>
        <taxon>Gemmata</taxon>
    </lineage>
</organism>
<name>A0ABS5BYS3_9BACT</name>
<reference evidence="2 3" key="1">
    <citation type="submission" date="2021-04" db="EMBL/GenBank/DDBJ databases">
        <authorList>
            <person name="Ivanova A."/>
        </authorList>
    </citation>
    <scope>NUCLEOTIDE SEQUENCE [LARGE SCALE GENOMIC DNA]</scope>
    <source>
        <strain evidence="2 3">G18</strain>
    </source>
</reference>
<evidence type="ECO:0000313" key="3">
    <source>
        <dbReference type="Proteomes" id="UP000676565"/>
    </source>
</evidence>
<evidence type="ECO:0000313" key="2">
    <source>
        <dbReference type="EMBL" id="MBP3958859.1"/>
    </source>
</evidence>
<comment type="caution">
    <text evidence="2">The sequence shown here is derived from an EMBL/GenBank/DDBJ whole genome shotgun (WGS) entry which is preliminary data.</text>
</comment>
<accession>A0ABS5BYS3</accession>
<proteinExistence type="predicted"/>
<feature type="transmembrane region" description="Helical" evidence="1">
    <location>
        <begin position="18"/>
        <end position="36"/>
    </location>
</feature>
<keyword evidence="1" id="KW-1133">Transmembrane helix</keyword>
<gene>
    <name evidence="2" type="ORF">J8F10_26735</name>
</gene>